<gene>
    <name evidence="7" type="primary">Abcc9_1</name>
    <name evidence="7" type="ORF">EUBBOU_R13609</name>
</gene>
<keyword evidence="6" id="KW-0472">Membrane</keyword>
<keyword evidence="5" id="KW-0325">Glycoprotein</keyword>
<dbReference type="GO" id="GO:0042626">
    <property type="term" value="F:ATPase-coupled transmembrane transporter activity"/>
    <property type="evidence" value="ECO:0007669"/>
    <property type="project" value="TreeGrafter"/>
</dbReference>
<evidence type="ECO:0000313" key="8">
    <source>
        <dbReference type="Proteomes" id="UP000583613"/>
    </source>
</evidence>
<feature type="non-terminal residue" evidence="7">
    <location>
        <position position="1"/>
    </location>
</feature>
<dbReference type="GO" id="GO:0008281">
    <property type="term" value="F:sulfonylurea receptor activity"/>
    <property type="evidence" value="ECO:0007669"/>
    <property type="project" value="InterPro"/>
</dbReference>
<sequence length="256" mass="29207">ALFLYWIMAFVTKTIKLVRYCQDGVPFSQLRFCITGIMVILYGLLMAVEVNVIRVRRYVFFMNPQKVKPPEDLQDLGVRFLQPFVNLLSKATYWWMNTLIISAHKKPVDLKAIGKLPIAMRALTNYVCLKEAYEEQKKKVAEQPNRSPSIWLAMYSAFGRPILLSSTFRYLADLLGFAGPLCISGIVQGFQNTTNNTNTTEKVKDPSNSYLSSEEFLRNVYVLAVLLFLALILQRTFLQASYYVTTETGINLRGAL</sequence>
<feature type="transmembrane region" description="Helical" evidence="6">
    <location>
        <begin position="29"/>
        <end position="48"/>
    </location>
</feature>
<dbReference type="AlphaFoldDB" id="A0A7K8XU20"/>
<evidence type="ECO:0000256" key="3">
    <source>
        <dbReference type="ARBA" id="ARBA00022741"/>
    </source>
</evidence>
<dbReference type="OrthoDB" id="6500128at2759"/>
<dbReference type="InterPro" id="IPR050173">
    <property type="entry name" value="ABC_transporter_C-like"/>
</dbReference>
<dbReference type="Proteomes" id="UP000583613">
    <property type="component" value="Unassembled WGS sequence"/>
</dbReference>
<dbReference type="GO" id="GO:0006813">
    <property type="term" value="P:potassium ion transport"/>
    <property type="evidence" value="ECO:0007669"/>
    <property type="project" value="InterPro"/>
</dbReference>
<protein>
    <submittedName>
        <fullName evidence="7">ABCC9 protein</fullName>
    </submittedName>
</protein>
<dbReference type="InterPro" id="IPR000388">
    <property type="entry name" value="ABCC8/9"/>
</dbReference>
<dbReference type="PANTHER" id="PTHR24223:SF173">
    <property type="entry name" value="ATP-BINDING CASSETTE SUB-FAMILY C MEMBER 9"/>
    <property type="match status" value="1"/>
</dbReference>
<evidence type="ECO:0000256" key="1">
    <source>
        <dbReference type="ARBA" id="ARBA00009726"/>
    </source>
</evidence>
<reference evidence="7 8" key="1">
    <citation type="submission" date="2019-09" db="EMBL/GenBank/DDBJ databases">
        <title>Bird 10,000 Genomes (B10K) Project - Family phase.</title>
        <authorList>
            <person name="Zhang G."/>
        </authorList>
    </citation>
    <scope>NUCLEOTIDE SEQUENCE [LARGE SCALE GENOMIC DNA]</scope>
    <source>
        <strain evidence="7">B10K-DU-001-04</strain>
        <tissue evidence="7">Muscle</tissue>
    </source>
</reference>
<name>A0A7K8XU20_9PICI</name>
<comment type="caution">
    <text evidence="7">The sequence shown here is derived from an EMBL/GenBank/DDBJ whole genome shotgun (WGS) entry which is preliminary data.</text>
</comment>
<proteinExistence type="inferred from homology"/>
<evidence type="ECO:0000256" key="6">
    <source>
        <dbReference type="SAM" id="Phobius"/>
    </source>
</evidence>
<keyword evidence="2" id="KW-0677">Repeat</keyword>
<evidence type="ECO:0000313" key="7">
    <source>
        <dbReference type="EMBL" id="NXF94795.1"/>
    </source>
</evidence>
<dbReference type="PANTHER" id="PTHR24223">
    <property type="entry name" value="ATP-BINDING CASSETTE SUB-FAMILY C"/>
    <property type="match status" value="1"/>
</dbReference>
<organism evidence="7 8">
    <name type="scientific">Eubucco bourcierii</name>
    <name type="common">red-headed barbet</name>
    <dbReference type="NCBI Taxonomy" id="91767"/>
    <lineage>
        <taxon>Eukaryota</taxon>
        <taxon>Metazoa</taxon>
        <taxon>Chordata</taxon>
        <taxon>Craniata</taxon>
        <taxon>Vertebrata</taxon>
        <taxon>Euteleostomi</taxon>
        <taxon>Archelosauria</taxon>
        <taxon>Archosauria</taxon>
        <taxon>Dinosauria</taxon>
        <taxon>Saurischia</taxon>
        <taxon>Theropoda</taxon>
        <taxon>Coelurosauria</taxon>
        <taxon>Aves</taxon>
        <taxon>Neognathae</taxon>
        <taxon>Neoaves</taxon>
        <taxon>Telluraves</taxon>
        <taxon>Coraciimorphae</taxon>
        <taxon>Piciformes</taxon>
        <taxon>Ramphastidae</taxon>
        <taxon>Eubucco</taxon>
    </lineage>
</organism>
<keyword evidence="8" id="KW-1185">Reference proteome</keyword>
<accession>A0A7K8XU20</accession>
<keyword evidence="6" id="KW-0812">Transmembrane</keyword>
<evidence type="ECO:0000256" key="5">
    <source>
        <dbReference type="ARBA" id="ARBA00023180"/>
    </source>
</evidence>
<dbReference type="GO" id="GO:0005524">
    <property type="term" value="F:ATP binding"/>
    <property type="evidence" value="ECO:0007669"/>
    <property type="project" value="UniProtKB-KW"/>
</dbReference>
<keyword evidence="4" id="KW-0067">ATP-binding</keyword>
<dbReference type="PRINTS" id="PR01092">
    <property type="entry name" value="SULFNYLUREAR"/>
</dbReference>
<keyword evidence="6" id="KW-1133">Transmembrane helix</keyword>
<dbReference type="EMBL" id="VWZE01018849">
    <property type="protein sequence ID" value="NXF94795.1"/>
    <property type="molecule type" value="Genomic_DNA"/>
</dbReference>
<keyword evidence="3" id="KW-0547">Nucleotide-binding</keyword>
<evidence type="ECO:0000256" key="2">
    <source>
        <dbReference type="ARBA" id="ARBA00022737"/>
    </source>
</evidence>
<evidence type="ECO:0000256" key="4">
    <source>
        <dbReference type="ARBA" id="ARBA00022840"/>
    </source>
</evidence>
<feature type="transmembrane region" description="Helical" evidence="6">
    <location>
        <begin position="216"/>
        <end position="233"/>
    </location>
</feature>
<feature type="non-terminal residue" evidence="7">
    <location>
        <position position="256"/>
    </location>
</feature>
<dbReference type="GO" id="GO:0016020">
    <property type="term" value="C:membrane"/>
    <property type="evidence" value="ECO:0007669"/>
    <property type="project" value="InterPro"/>
</dbReference>
<comment type="similarity">
    <text evidence="1">Belongs to the ABC transporter superfamily. ABCC family. Conjugate transporter (TC 3.A.1.208) subfamily.</text>
</comment>